<keyword evidence="2" id="KW-0378">Hydrolase</keyword>
<evidence type="ECO:0000259" key="1">
    <source>
        <dbReference type="SMART" id="SM00460"/>
    </source>
</evidence>
<gene>
    <name evidence="2" type="ORF">SAMN04488090_3291</name>
</gene>
<accession>A0A1G9STJ9</accession>
<dbReference type="InterPro" id="IPR013589">
    <property type="entry name" value="Bac_transglu_N"/>
</dbReference>
<organism evidence="2 3">
    <name type="scientific">Siphonobacter aquaeclarae</name>
    <dbReference type="NCBI Taxonomy" id="563176"/>
    <lineage>
        <taxon>Bacteria</taxon>
        <taxon>Pseudomonadati</taxon>
        <taxon>Bacteroidota</taxon>
        <taxon>Cytophagia</taxon>
        <taxon>Cytophagales</taxon>
        <taxon>Cytophagaceae</taxon>
        <taxon>Siphonobacter</taxon>
    </lineage>
</organism>
<dbReference type="SMART" id="SM00460">
    <property type="entry name" value="TGc"/>
    <property type="match status" value="1"/>
</dbReference>
<protein>
    <submittedName>
        <fullName evidence="2">Transglutaminase-like enzyme, putative cysteine protease</fullName>
    </submittedName>
</protein>
<dbReference type="STRING" id="563176.SAMN04488090_3291"/>
<evidence type="ECO:0000313" key="2">
    <source>
        <dbReference type="EMBL" id="SDM38740.1"/>
    </source>
</evidence>
<keyword evidence="2" id="KW-0645">Protease</keyword>
<dbReference type="InterPro" id="IPR002931">
    <property type="entry name" value="Transglutaminase-like"/>
</dbReference>
<dbReference type="PANTHER" id="PTHR33490">
    <property type="entry name" value="BLR5614 PROTEIN-RELATED"/>
    <property type="match status" value="1"/>
</dbReference>
<dbReference type="GO" id="GO:0006508">
    <property type="term" value="P:proteolysis"/>
    <property type="evidence" value="ECO:0007669"/>
    <property type="project" value="UniProtKB-KW"/>
</dbReference>
<dbReference type="SUPFAM" id="SSF54001">
    <property type="entry name" value="Cysteine proteinases"/>
    <property type="match status" value="1"/>
</dbReference>
<dbReference type="InterPro" id="IPR038765">
    <property type="entry name" value="Papain-like_cys_pep_sf"/>
</dbReference>
<dbReference type="GO" id="GO:0008233">
    <property type="term" value="F:peptidase activity"/>
    <property type="evidence" value="ECO:0007669"/>
    <property type="project" value="UniProtKB-KW"/>
</dbReference>
<dbReference type="AlphaFoldDB" id="A0A1G9STJ9"/>
<dbReference type="Pfam" id="PF01841">
    <property type="entry name" value="Transglut_core"/>
    <property type="match status" value="1"/>
</dbReference>
<dbReference type="EMBL" id="FNGS01000006">
    <property type="protein sequence ID" value="SDM38740.1"/>
    <property type="molecule type" value="Genomic_DNA"/>
</dbReference>
<evidence type="ECO:0000313" key="3">
    <source>
        <dbReference type="Proteomes" id="UP000198901"/>
    </source>
</evidence>
<dbReference type="OrthoDB" id="9804872at2"/>
<feature type="domain" description="Transglutaminase-like" evidence="1">
    <location>
        <begin position="171"/>
        <end position="234"/>
    </location>
</feature>
<keyword evidence="3" id="KW-1185">Reference proteome</keyword>
<name>A0A1G9STJ9_9BACT</name>
<dbReference type="Gene3D" id="3.10.620.30">
    <property type="match status" value="1"/>
</dbReference>
<dbReference type="RefSeq" id="WP_093204585.1">
    <property type="nucleotide sequence ID" value="NZ_FNGS01000006.1"/>
</dbReference>
<dbReference type="Pfam" id="PF08379">
    <property type="entry name" value="Bact_transglu_N"/>
    <property type="match status" value="1"/>
</dbReference>
<reference evidence="2 3" key="1">
    <citation type="submission" date="2016-10" db="EMBL/GenBank/DDBJ databases">
        <authorList>
            <person name="de Groot N.N."/>
        </authorList>
    </citation>
    <scope>NUCLEOTIDE SEQUENCE [LARGE SCALE GENOMIC DNA]</scope>
    <source>
        <strain evidence="2 3">DSM 21668</strain>
    </source>
</reference>
<dbReference type="Proteomes" id="UP000198901">
    <property type="component" value="Unassembled WGS sequence"/>
</dbReference>
<proteinExistence type="predicted"/>
<dbReference type="PANTHER" id="PTHR33490:SF1">
    <property type="entry name" value="SLL1233 PROTEIN"/>
    <property type="match status" value="1"/>
</dbReference>
<sequence length="284" mass="32001">MHYRIRHQLAYQYSNSVALDPQRLYLQPKQTAFQRTEEFRLGIFPENAKVVCNTDAEGNTQHLAFFKHPTTELTLIAESIVETTQSNPFDFILYPFDAQKLPLKYSDAERRLLGAYFEKEGITPHVEQFARLVATENRWDTLRFLMGLNEAIHGFSYEIREEGAPLAADVTLGARKGSCRDYAVLFMTCCRAFGIPARFVSGYYFGGAEGAQYLHAWVEVYLPGAGWRGFDPTQNCLAADMHIVLATSAIPEMITPVSGTYWGQAESGLEVQVAITPMVYSLNN</sequence>